<organism evidence="10 11">
    <name type="scientific">Candidatus Adlerbacteria bacterium RIFCSPHIGHO2_12_FULL_53_18</name>
    <dbReference type="NCBI Taxonomy" id="1797242"/>
    <lineage>
        <taxon>Bacteria</taxon>
        <taxon>Candidatus Adleribacteriota</taxon>
    </lineage>
</organism>
<evidence type="ECO:0000256" key="7">
    <source>
        <dbReference type="ARBA" id="ARBA00023136"/>
    </source>
</evidence>
<evidence type="ECO:0000313" key="10">
    <source>
        <dbReference type="EMBL" id="OGC84456.1"/>
    </source>
</evidence>
<gene>
    <name evidence="9 10" type="primary">mscL</name>
    <name evidence="10" type="ORF">A3F55_00410</name>
</gene>
<keyword evidence="7 9" id="KW-0472">Membrane</keyword>
<keyword evidence="5 9" id="KW-1133">Transmembrane helix</keyword>
<reference evidence="10 11" key="1">
    <citation type="journal article" date="2016" name="Nat. Commun.">
        <title>Thousands of microbial genomes shed light on interconnected biogeochemical processes in an aquifer system.</title>
        <authorList>
            <person name="Anantharaman K."/>
            <person name="Brown C.T."/>
            <person name="Hug L.A."/>
            <person name="Sharon I."/>
            <person name="Castelle C.J."/>
            <person name="Probst A.J."/>
            <person name="Thomas B.C."/>
            <person name="Singh A."/>
            <person name="Wilkins M.J."/>
            <person name="Karaoz U."/>
            <person name="Brodie E.L."/>
            <person name="Williams K.H."/>
            <person name="Hubbard S.S."/>
            <person name="Banfield J.F."/>
        </authorList>
    </citation>
    <scope>NUCLEOTIDE SEQUENCE [LARGE SCALE GENOMIC DNA]</scope>
</reference>
<evidence type="ECO:0000256" key="6">
    <source>
        <dbReference type="ARBA" id="ARBA00023065"/>
    </source>
</evidence>
<comment type="caution">
    <text evidence="10">The sequence shown here is derived from an EMBL/GenBank/DDBJ whole genome shotgun (WGS) entry which is preliminary data.</text>
</comment>
<sequence>MLKKTRGVLEEFKGFAIKGNALELAIGVVVGGAFGKIISSLVADVITPTIALMTGSADFKHLSVTLREDAGGASDVVLTYGAFLQAIFDFFFIAVSIFLVFKIISSARKRLFVQEEQKPAPPYEKPAQERLLEEIRDLLKEKK</sequence>
<dbReference type="GO" id="GO:0008381">
    <property type="term" value="F:mechanosensitive monoatomic ion channel activity"/>
    <property type="evidence" value="ECO:0007669"/>
    <property type="project" value="UniProtKB-UniRule"/>
</dbReference>
<dbReference type="Pfam" id="PF01741">
    <property type="entry name" value="MscL"/>
    <property type="match status" value="1"/>
</dbReference>
<evidence type="ECO:0000256" key="8">
    <source>
        <dbReference type="ARBA" id="ARBA00023303"/>
    </source>
</evidence>
<dbReference type="GO" id="GO:0005886">
    <property type="term" value="C:plasma membrane"/>
    <property type="evidence" value="ECO:0007669"/>
    <property type="project" value="UniProtKB-SubCell"/>
</dbReference>
<keyword evidence="4 9" id="KW-0812">Transmembrane</keyword>
<dbReference type="InterPro" id="IPR001185">
    <property type="entry name" value="MS_channel"/>
</dbReference>
<dbReference type="PANTHER" id="PTHR30266">
    <property type="entry name" value="MECHANOSENSITIVE CHANNEL MSCL"/>
    <property type="match status" value="1"/>
</dbReference>
<dbReference type="HAMAP" id="MF_00115">
    <property type="entry name" value="MscL"/>
    <property type="match status" value="1"/>
</dbReference>
<evidence type="ECO:0000256" key="2">
    <source>
        <dbReference type="ARBA" id="ARBA00022448"/>
    </source>
</evidence>
<keyword evidence="2 9" id="KW-0813">Transport</keyword>
<evidence type="ECO:0000256" key="4">
    <source>
        <dbReference type="ARBA" id="ARBA00022692"/>
    </source>
</evidence>
<dbReference type="AlphaFoldDB" id="A0A1F4XSE3"/>
<comment type="similarity">
    <text evidence="9">Belongs to the MscL family.</text>
</comment>
<name>A0A1F4XSE3_9BACT</name>
<feature type="transmembrane region" description="Helical" evidence="9">
    <location>
        <begin position="21"/>
        <end position="43"/>
    </location>
</feature>
<dbReference type="Gene3D" id="1.10.1200.120">
    <property type="entry name" value="Large-conductance mechanosensitive channel, MscL, domain 1"/>
    <property type="match status" value="1"/>
</dbReference>
<dbReference type="NCBIfam" id="TIGR00220">
    <property type="entry name" value="mscL"/>
    <property type="match status" value="1"/>
</dbReference>
<comment type="subunit">
    <text evidence="9">Homopentamer.</text>
</comment>
<evidence type="ECO:0000256" key="5">
    <source>
        <dbReference type="ARBA" id="ARBA00022989"/>
    </source>
</evidence>
<dbReference type="InterPro" id="IPR036019">
    <property type="entry name" value="MscL_channel"/>
</dbReference>
<comment type="function">
    <text evidence="9">Channel that opens in response to stretch forces in the membrane lipid bilayer. May participate in the regulation of osmotic pressure changes within the cell.</text>
</comment>
<evidence type="ECO:0000313" key="11">
    <source>
        <dbReference type="Proteomes" id="UP000178091"/>
    </source>
</evidence>
<keyword evidence="6 9" id="KW-0406">Ion transport</keyword>
<dbReference type="Proteomes" id="UP000178091">
    <property type="component" value="Unassembled WGS sequence"/>
</dbReference>
<dbReference type="PRINTS" id="PR01264">
    <property type="entry name" value="MECHCHANNEL"/>
</dbReference>
<dbReference type="EMBL" id="MEWW01000016">
    <property type="protein sequence ID" value="OGC84456.1"/>
    <property type="molecule type" value="Genomic_DNA"/>
</dbReference>
<evidence type="ECO:0000256" key="9">
    <source>
        <dbReference type="HAMAP-Rule" id="MF_00115"/>
    </source>
</evidence>
<evidence type="ECO:0000256" key="1">
    <source>
        <dbReference type="ARBA" id="ARBA00004141"/>
    </source>
</evidence>
<keyword evidence="8 9" id="KW-0407">Ion channel</keyword>
<feature type="transmembrane region" description="Helical" evidence="9">
    <location>
        <begin position="77"/>
        <end position="101"/>
    </location>
</feature>
<comment type="subcellular location">
    <subcellularLocation>
        <location evidence="9">Cell membrane</location>
        <topology evidence="9">Multi-pass membrane protein</topology>
    </subcellularLocation>
    <subcellularLocation>
        <location evidence="1">Membrane</location>
        <topology evidence="1">Multi-pass membrane protein</topology>
    </subcellularLocation>
</comment>
<dbReference type="SUPFAM" id="SSF81330">
    <property type="entry name" value="Gated mechanosensitive channel"/>
    <property type="match status" value="1"/>
</dbReference>
<accession>A0A1F4XSE3</accession>
<proteinExistence type="inferred from homology"/>
<protein>
    <recommendedName>
        <fullName evidence="9">Large-conductance mechanosensitive channel</fullName>
    </recommendedName>
</protein>
<dbReference type="PANTHER" id="PTHR30266:SF2">
    <property type="entry name" value="LARGE-CONDUCTANCE MECHANOSENSITIVE CHANNEL"/>
    <property type="match status" value="1"/>
</dbReference>
<evidence type="ECO:0000256" key="3">
    <source>
        <dbReference type="ARBA" id="ARBA00022475"/>
    </source>
</evidence>
<keyword evidence="3 9" id="KW-1003">Cell membrane</keyword>
<dbReference type="InterPro" id="IPR037673">
    <property type="entry name" value="MSC/AndL"/>
</dbReference>
<dbReference type="NCBIfam" id="NF001843">
    <property type="entry name" value="PRK00567.1-4"/>
    <property type="match status" value="1"/>
</dbReference>